<dbReference type="InterPro" id="IPR010982">
    <property type="entry name" value="Lambda_DNA-bd_dom_sf"/>
</dbReference>
<evidence type="ECO:0000313" key="5">
    <source>
        <dbReference type="Proteomes" id="UP000548771"/>
    </source>
</evidence>
<evidence type="ECO:0000313" key="4">
    <source>
        <dbReference type="EMBL" id="NMI23017.1"/>
    </source>
</evidence>
<dbReference type="GO" id="GO:0003700">
    <property type="term" value="F:DNA-binding transcription factor activity"/>
    <property type="evidence" value="ECO:0007669"/>
    <property type="project" value="TreeGrafter"/>
</dbReference>
<reference evidence="3" key="4">
    <citation type="submission" date="2020-07" db="EMBL/GenBank/DDBJ databases">
        <authorList>
            <person name="Pothier F. J."/>
        </authorList>
    </citation>
    <scope>NUCLEOTIDE SEQUENCE</scope>
    <source>
        <strain evidence="3">CFBP 2533</strain>
    </source>
</reference>
<dbReference type="EMBL" id="LR828261">
    <property type="protein sequence ID" value="CAD0314178.1"/>
    <property type="molecule type" value="Genomic_DNA"/>
</dbReference>
<dbReference type="SMART" id="SM00530">
    <property type="entry name" value="HTH_XRE"/>
    <property type="match status" value="1"/>
</dbReference>
<dbReference type="Proteomes" id="UP000548771">
    <property type="component" value="Unassembled WGS sequence"/>
</dbReference>
<evidence type="ECO:0000259" key="2">
    <source>
        <dbReference type="PROSITE" id="PS50943"/>
    </source>
</evidence>
<dbReference type="EMBL" id="SMDX01000019">
    <property type="protein sequence ID" value="NMI23017.1"/>
    <property type="molecule type" value="Genomic_DNA"/>
</dbReference>
<dbReference type="EMBL" id="LR828261">
    <property type="protein sequence ID" value="CAD0314181.1"/>
    <property type="molecule type" value="Genomic_DNA"/>
</dbReference>
<dbReference type="Pfam" id="PF01381">
    <property type="entry name" value="HTH_3"/>
    <property type="match status" value="1"/>
</dbReference>
<dbReference type="GO" id="GO:0005829">
    <property type="term" value="C:cytosol"/>
    <property type="evidence" value="ECO:0007669"/>
    <property type="project" value="TreeGrafter"/>
</dbReference>
<reference evidence="5" key="2">
    <citation type="journal article" date="2020" name="Syst. Appl. Microbiol.">
        <title>Clarifying the taxonomy of the causal agent of bacterial leaf spot of lettuce through a polyphasic approach reveals that Xanthomonas cynarae Trebaol et al. 2000 emend. Timilsina et al. 2019 is a later heterotypic synonym of Xanthomonas hortorum Vauterin et al. 1995.</title>
        <authorList>
            <person name="Moriniere L."/>
            <person name="Burlet A."/>
            <person name="Rosenthal E.R."/>
            <person name="Nesme X."/>
            <person name="Portier P."/>
            <person name="Bull C.T."/>
            <person name="Lavire C."/>
            <person name="Fischer-Le Saux M."/>
            <person name="Bertolla F."/>
        </authorList>
    </citation>
    <scope>NUCLEOTIDE SEQUENCE [LARGE SCALE GENOMIC DNA]</scope>
    <source>
        <strain evidence="5">CFBP2533</strain>
    </source>
</reference>
<protein>
    <submittedName>
        <fullName evidence="4">XRE family transcriptional regulator</fullName>
    </submittedName>
</protein>
<reference evidence="4" key="3">
    <citation type="journal article" date="2020" name="Syst. Appl. Microbiol.">
        <title>Clarifying the taxonomy of the causal agent of bacterial leaf spot of lettuce through a polyphasic approach reveals that Xanthomonas cynarae Trebaol et al. 2000 emend. Timilsina et al. 2019 is a later heterotypic synonym of Xanthomonas hortorum Vauterin et al. 1995.</title>
        <authorList>
            <person name="Moriniere L."/>
            <person name="Burlet A."/>
            <person name="Rosenthal E.R."/>
            <person name="Nesme X."/>
            <person name="Portier P."/>
            <person name="Bull C.T."/>
            <person name="Lavire C."/>
            <person name="Fischer-Le Saux M."/>
            <person name="Bertolla F."/>
        </authorList>
    </citation>
    <scope>NUCLEOTIDE SEQUENCE</scope>
    <source>
        <strain evidence="4">CFBP2533</strain>
    </source>
</reference>
<proteinExistence type="predicted"/>
<dbReference type="SUPFAM" id="SSF47413">
    <property type="entry name" value="lambda repressor-like DNA-binding domains"/>
    <property type="match status" value="1"/>
</dbReference>
<dbReference type="InterPro" id="IPR050807">
    <property type="entry name" value="TransReg_Diox_bact_type"/>
</dbReference>
<dbReference type="Gene3D" id="1.10.260.40">
    <property type="entry name" value="lambda repressor-like DNA-binding domains"/>
    <property type="match status" value="1"/>
</dbReference>
<evidence type="ECO:0000313" key="3">
    <source>
        <dbReference type="EMBL" id="CAD0314181.1"/>
    </source>
</evidence>
<dbReference type="CDD" id="cd00093">
    <property type="entry name" value="HTH_XRE"/>
    <property type="match status" value="1"/>
</dbReference>
<dbReference type="InterPro" id="IPR001387">
    <property type="entry name" value="Cro/C1-type_HTH"/>
</dbReference>
<gene>
    <name evidence="3" type="ORF">CFBP2533_12060</name>
    <name evidence="4" type="ORF">E1J24_14455</name>
</gene>
<dbReference type="GO" id="GO:0003677">
    <property type="term" value="F:DNA binding"/>
    <property type="evidence" value="ECO:0007669"/>
    <property type="project" value="UniProtKB-KW"/>
</dbReference>
<organism evidence="3">
    <name type="scientific">Xanthomonas hortorum pv. pelargonii</name>
    <dbReference type="NCBI Taxonomy" id="453602"/>
    <lineage>
        <taxon>Bacteria</taxon>
        <taxon>Pseudomonadati</taxon>
        <taxon>Pseudomonadota</taxon>
        <taxon>Gammaproteobacteria</taxon>
        <taxon>Lysobacterales</taxon>
        <taxon>Lysobacteraceae</taxon>
        <taxon>Xanthomonas</taxon>
    </lineage>
</organism>
<name>A0A6V7CCT9_9XANT</name>
<feature type="domain" description="HTH cro/C1-type" evidence="2">
    <location>
        <begin position="9"/>
        <end position="64"/>
    </location>
</feature>
<dbReference type="PROSITE" id="PS50943">
    <property type="entry name" value="HTH_CROC1"/>
    <property type="match status" value="1"/>
</dbReference>
<dbReference type="PANTHER" id="PTHR46797:SF1">
    <property type="entry name" value="METHYLPHOSPHONATE SYNTHASE"/>
    <property type="match status" value="1"/>
</dbReference>
<dbReference type="AlphaFoldDB" id="A0A6V7CCT9"/>
<reference evidence="4" key="1">
    <citation type="submission" date="2019-03" db="EMBL/GenBank/DDBJ databases">
        <authorList>
            <person name="Moriniere L."/>
            <person name="Burlet A."/>
            <person name="Rosenthal E."/>
            <person name="Portier P."/>
            <person name="Lavire C."/>
            <person name="Nesme X."/>
            <person name="Bull C.T."/>
            <person name="Le Saux M."/>
            <person name="Bertolla F."/>
        </authorList>
    </citation>
    <scope>NUCLEOTIDE SEQUENCE</scope>
    <source>
        <strain evidence="4">CFBP2533</strain>
    </source>
</reference>
<evidence type="ECO:0000256" key="1">
    <source>
        <dbReference type="ARBA" id="ARBA00023125"/>
    </source>
</evidence>
<dbReference type="PANTHER" id="PTHR46797">
    <property type="entry name" value="HTH-TYPE TRANSCRIPTIONAL REGULATOR"/>
    <property type="match status" value="1"/>
</dbReference>
<sequence length="108" mass="12092">MPSLLGEKIRAKRTSMGLSLDELAKRTDTSKGYIWELENRDKPNPSIDKLNKIAVALGLTTEFLLGTQDESVEASVDVADQAFFRNYQAMSPVAKEKLRKMMEILDGD</sequence>
<accession>A0A6V7CCT9</accession>
<keyword evidence="1" id="KW-0238">DNA-binding</keyword>
<dbReference type="RefSeq" id="WP_168958932.1">
    <property type="nucleotide sequence ID" value="NZ_CP098604.1"/>
</dbReference>